<dbReference type="Gene3D" id="3.40.30.10">
    <property type="entry name" value="Glutaredoxin"/>
    <property type="match status" value="1"/>
</dbReference>
<dbReference type="Pfam" id="PF00085">
    <property type="entry name" value="Thioredoxin"/>
    <property type="match status" value="1"/>
</dbReference>
<sequence>MLRMAHRLTSHHRALFSPKYLSGTSAHITTTSYFRAPFEVKDNDDFQKRVLASTKPVLVDFHADWCTPCKALSPRLDAILGEKNGLLELAKVDVDNNPELAMQYEVKGIPHVFSNKKWKGC</sequence>
<dbReference type="GO" id="GO:0045454">
    <property type="term" value="P:cell redox homeostasis"/>
    <property type="evidence" value="ECO:0007669"/>
    <property type="project" value="TreeGrafter"/>
</dbReference>
<keyword evidence="4" id="KW-1185">Reference proteome</keyword>
<dbReference type="PANTHER" id="PTHR43601">
    <property type="entry name" value="THIOREDOXIN, MITOCHONDRIAL"/>
    <property type="match status" value="1"/>
</dbReference>
<dbReference type="EMBL" id="MU825932">
    <property type="protein sequence ID" value="KAJ7382221.1"/>
    <property type="molecule type" value="Genomic_DNA"/>
</dbReference>
<dbReference type="CDD" id="cd02947">
    <property type="entry name" value="TRX_family"/>
    <property type="match status" value="1"/>
</dbReference>
<name>A0A9W9ZIN7_9CNID</name>
<comment type="similarity">
    <text evidence="1">Belongs to the thioredoxin family.</text>
</comment>
<evidence type="ECO:0000259" key="2">
    <source>
        <dbReference type="PROSITE" id="PS51352"/>
    </source>
</evidence>
<dbReference type="PANTHER" id="PTHR43601:SF3">
    <property type="entry name" value="THIOREDOXIN, MITOCHONDRIAL"/>
    <property type="match status" value="1"/>
</dbReference>
<gene>
    <name evidence="3" type="primary">TXN2</name>
    <name evidence="3" type="ORF">OS493_036254</name>
</gene>
<proteinExistence type="inferred from homology"/>
<dbReference type="Proteomes" id="UP001163046">
    <property type="component" value="Unassembled WGS sequence"/>
</dbReference>
<dbReference type="PROSITE" id="PS51352">
    <property type="entry name" value="THIOREDOXIN_2"/>
    <property type="match status" value="1"/>
</dbReference>
<reference evidence="3" key="1">
    <citation type="submission" date="2023-01" db="EMBL/GenBank/DDBJ databases">
        <title>Genome assembly of the deep-sea coral Lophelia pertusa.</title>
        <authorList>
            <person name="Herrera S."/>
            <person name="Cordes E."/>
        </authorList>
    </citation>
    <scope>NUCLEOTIDE SEQUENCE</scope>
    <source>
        <strain evidence="3">USNM1676648</strain>
        <tissue evidence="3">Polyp</tissue>
    </source>
</reference>
<dbReference type="SUPFAM" id="SSF52833">
    <property type="entry name" value="Thioredoxin-like"/>
    <property type="match status" value="1"/>
</dbReference>
<dbReference type="AlphaFoldDB" id="A0A9W9ZIN7"/>
<dbReference type="InterPro" id="IPR036249">
    <property type="entry name" value="Thioredoxin-like_sf"/>
</dbReference>
<comment type="caution">
    <text evidence="3">The sequence shown here is derived from an EMBL/GenBank/DDBJ whole genome shotgun (WGS) entry which is preliminary data.</text>
</comment>
<evidence type="ECO:0000256" key="1">
    <source>
        <dbReference type="ARBA" id="ARBA00008987"/>
    </source>
</evidence>
<protein>
    <submittedName>
        <fullName evidence="3">Thioredoxin 2</fullName>
    </submittedName>
</protein>
<accession>A0A9W9ZIN7</accession>
<evidence type="ECO:0000313" key="4">
    <source>
        <dbReference type="Proteomes" id="UP001163046"/>
    </source>
</evidence>
<evidence type="ECO:0000313" key="3">
    <source>
        <dbReference type="EMBL" id="KAJ7382221.1"/>
    </source>
</evidence>
<dbReference type="GO" id="GO:0005739">
    <property type="term" value="C:mitochondrion"/>
    <property type="evidence" value="ECO:0007669"/>
    <property type="project" value="TreeGrafter"/>
</dbReference>
<dbReference type="InterPro" id="IPR017937">
    <property type="entry name" value="Thioredoxin_CS"/>
</dbReference>
<organism evidence="3 4">
    <name type="scientific">Desmophyllum pertusum</name>
    <dbReference type="NCBI Taxonomy" id="174260"/>
    <lineage>
        <taxon>Eukaryota</taxon>
        <taxon>Metazoa</taxon>
        <taxon>Cnidaria</taxon>
        <taxon>Anthozoa</taxon>
        <taxon>Hexacorallia</taxon>
        <taxon>Scleractinia</taxon>
        <taxon>Caryophylliina</taxon>
        <taxon>Caryophylliidae</taxon>
        <taxon>Desmophyllum</taxon>
    </lineage>
</organism>
<dbReference type="OrthoDB" id="19690at2759"/>
<dbReference type="InterPro" id="IPR013766">
    <property type="entry name" value="Thioredoxin_domain"/>
</dbReference>
<dbReference type="PROSITE" id="PS00194">
    <property type="entry name" value="THIOREDOXIN_1"/>
    <property type="match status" value="1"/>
</dbReference>
<feature type="domain" description="Thioredoxin" evidence="2">
    <location>
        <begin position="25"/>
        <end position="121"/>
    </location>
</feature>